<organism evidence="1 2">
    <name type="scientific">Solanum verrucosum</name>
    <dbReference type="NCBI Taxonomy" id="315347"/>
    <lineage>
        <taxon>Eukaryota</taxon>
        <taxon>Viridiplantae</taxon>
        <taxon>Streptophyta</taxon>
        <taxon>Embryophyta</taxon>
        <taxon>Tracheophyta</taxon>
        <taxon>Spermatophyta</taxon>
        <taxon>Magnoliopsida</taxon>
        <taxon>eudicotyledons</taxon>
        <taxon>Gunneridae</taxon>
        <taxon>Pentapetalae</taxon>
        <taxon>asterids</taxon>
        <taxon>lamiids</taxon>
        <taxon>Solanales</taxon>
        <taxon>Solanaceae</taxon>
        <taxon>Solanoideae</taxon>
        <taxon>Solaneae</taxon>
        <taxon>Solanum</taxon>
    </lineage>
</organism>
<gene>
    <name evidence="1" type="ORF">MTR67_022682</name>
</gene>
<dbReference type="Proteomes" id="UP001234989">
    <property type="component" value="Chromosome 5"/>
</dbReference>
<sequence length="102" mass="11757">MVKGIQELLWLKRLKGEFGFSLEKPMNLFCDNQSAIKITENPIKHDRTNHLEIDSNFIYKKFENKTIDVPYLKTLEQLVDLLTKVVSTKAFDVLTKVLTTAG</sequence>
<evidence type="ECO:0000313" key="1">
    <source>
        <dbReference type="EMBL" id="WMV29297.1"/>
    </source>
</evidence>
<keyword evidence="2" id="KW-1185">Reference proteome</keyword>
<evidence type="ECO:0000313" key="2">
    <source>
        <dbReference type="Proteomes" id="UP001234989"/>
    </source>
</evidence>
<dbReference type="PANTHER" id="PTHR11439:SF467">
    <property type="entry name" value="INTEGRASE CATALYTIC DOMAIN-CONTAINING PROTEIN"/>
    <property type="match status" value="1"/>
</dbReference>
<evidence type="ECO:0008006" key="3">
    <source>
        <dbReference type="Google" id="ProtNLM"/>
    </source>
</evidence>
<proteinExistence type="predicted"/>
<accession>A0AAF0QVB0</accession>
<dbReference type="CDD" id="cd09272">
    <property type="entry name" value="RNase_HI_RT_Ty1"/>
    <property type="match status" value="1"/>
</dbReference>
<dbReference type="PANTHER" id="PTHR11439">
    <property type="entry name" value="GAG-POL-RELATED RETROTRANSPOSON"/>
    <property type="match status" value="1"/>
</dbReference>
<reference evidence="1" key="1">
    <citation type="submission" date="2023-08" db="EMBL/GenBank/DDBJ databases">
        <title>A de novo genome assembly of Solanum verrucosum Schlechtendal, a Mexican diploid species geographically isolated from the other diploid A-genome species in potato relatives.</title>
        <authorList>
            <person name="Hosaka K."/>
        </authorList>
    </citation>
    <scope>NUCLEOTIDE SEQUENCE</scope>
    <source>
        <tissue evidence="1">Young leaves</tissue>
    </source>
</reference>
<protein>
    <recommendedName>
        <fullName evidence="3">Copia protein</fullName>
    </recommendedName>
</protein>
<name>A0AAF0QVB0_SOLVR</name>
<dbReference type="AlphaFoldDB" id="A0AAF0QVB0"/>
<dbReference type="EMBL" id="CP133616">
    <property type="protein sequence ID" value="WMV29297.1"/>
    <property type="molecule type" value="Genomic_DNA"/>
</dbReference>